<dbReference type="InterPro" id="IPR011990">
    <property type="entry name" value="TPR-like_helical_dom_sf"/>
</dbReference>
<dbReference type="Proteomes" id="UP000186513">
    <property type="component" value="Unassembled WGS sequence"/>
</dbReference>
<evidence type="ECO:0000259" key="2">
    <source>
        <dbReference type="Pfam" id="PF13529"/>
    </source>
</evidence>
<accession>A0A1K2HLY7</accession>
<protein>
    <submittedName>
        <fullName evidence="3">Peptidase_C39 like family protein</fullName>
    </submittedName>
</protein>
<name>A0A1K2HLY7_9NEIS</name>
<feature type="signal peptide" evidence="1">
    <location>
        <begin position="1"/>
        <end position="21"/>
    </location>
</feature>
<proteinExistence type="predicted"/>
<dbReference type="EMBL" id="FPKR01000010">
    <property type="protein sequence ID" value="SFZ77820.1"/>
    <property type="molecule type" value="Genomic_DNA"/>
</dbReference>
<dbReference type="PROSITE" id="PS51257">
    <property type="entry name" value="PROKAR_LIPOPROTEIN"/>
    <property type="match status" value="1"/>
</dbReference>
<dbReference type="SUPFAM" id="SSF48452">
    <property type="entry name" value="TPR-like"/>
    <property type="match status" value="1"/>
</dbReference>
<gene>
    <name evidence="3" type="ORF">SAMN02745887_02617</name>
</gene>
<evidence type="ECO:0000313" key="3">
    <source>
        <dbReference type="EMBL" id="SFZ77820.1"/>
    </source>
</evidence>
<organism evidence="3 4">
    <name type="scientific">Chitinimonas taiwanensis DSM 18899</name>
    <dbReference type="NCBI Taxonomy" id="1121279"/>
    <lineage>
        <taxon>Bacteria</taxon>
        <taxon>Pseudomonadati</taxon>
        <taxon>Pseudomonadota</taxon>
        <taxon>Betaproteobacteria</taxon>
        <taxon>Neisseriales</taxon>
        <taxon>Chitinibacteraceae</taxon>
        <taxon>Chitinimonas</taxon>
    </lineage>
</organism>
<feature type="domain" description="Peptidase C39-like" evidence="2">
    <location>
        <begin position="44"/>
        <end position="151"/>
    </location>
</feature>
<dbReference type="InterPro" id="IPR039564">
    <property type="entry name" value="Peptidase_C39-like"/>
</dbReference>
<reference evidence="3 4" key="1">
    <citation type="submission" date="2016-11" db="EMBL/GenBank/DDBJ databases">
        <authorList>
            <person name="Jaros S."/>
            <person name="Januszkiewicz K."/>
            <person name="Wedrychowicz H."/>
        </authorList>
    </citation>
    <scope>NUCLEOTIDE SEQUENCE [LARGE SCALE GENOMIC DNA]</scope>
    <source>
        <strain evidence="3 4">DSM 18899</strain>
    </source>
</reference>
<dbReference type="Gene3D" id="1.25.40.10">
    <property type="entry name" value="Tetratricopeptide repeat domain"/>
    <property type="match status" value="1"/>
</dbReference>
<dbReference type="STRING" id="1121279.SAMN02745887_02617"/>
<dbReference type="AlphaFoldDB" id="A0A1K2HLY7"/>
<keyword evidence="1" id="KW-0732">Signal</keyword>
<evidence type="ECO:0000313" key="4">
    <source>
        <dbReference type="Proteomes" id="UP000186513"/>
    </source>
</evidence>
<evidence type="ECO:0000256" key="1">
    <source>
        <dbReference type="SAM" id="SignalP"/>
    </source>
</evidence>
<sequence>MQLLCKQGVALLATLLLSACAAPQTRALLAEPAGRPTPLELSRVPFHAQTEHQCGPAALAMLLNDAGVAVSPEALTPQVFVPGREGSLAIEMLAAVRRYDRVAYRIPPRLDAALDQVAQGRPVLLLQNLSLPISPLWHYAVLIGYDLAQRQAILRSGITERELMPLDTLEHTWARGDFWAMVVVAPEQIPDFVTPTEAQRQALALERIGRHAAARALYAAIVARWPDQPLARFGLGNMAYQLGDLRAAEAAWLPLTELAGGQYAWWHNLIELYLEQGRRAEALALWQRAQQRWPAQPELAELRPRLQP</sequence>
<keyword evidence="4" id="KW-1185">Reference proteome</keyword>
<dbReference type="NCBIfam" id="NF033920">
    <property type="entry name" value="C39_PA2778_fam"/>
    <property type="match status" value="1"/>
</dbReference>
<dbReference type="Pfam" id="PF13529">
    <property type="entry name" value="Peptidase_C39_2"/>
    <property type="match status" value="1"/>
</dbReference>
<dbReference type="Gene3D" id="3.90.70.10">
    <property type="entry name" value="Cysteine proteinases"/>
    <property type="match status" value="1"/>
</dbReference>
<dbReference type="OrthoDB" id="9814129at2"/>
<feature type="chain" id="PRO_5013086141" evidence="1">
    <location>
        <begin position="22"/>
        <end position="308"/>
    </location>
</feature>
<dbReference type="CDD" id="cd02549">
    <property type="entry name" value="Peptidase_C39A"/>
    <property type="match status" value="1"/>
</dbReference>
<dbReference type="InterPro" id="IPR039563">
    <property type="entry name" value="Peptidase_C39_single_dom"/>
</dbReference>